<name>A0A7C2JZ69_9PLAN</name>
<dbReference type="EMBL" id="DSOK01000112">
    <property type="protein sequence ID" value="HEN14523.1"/>
    <property type="molecule type" value="Genomic_DNA"/>
</dbReference>
<evidence type="ECO:0000259" key="2">
    <source>
        <dbReference type="PROSITE" id="PS50075"/>
    </source>
</evidence>
<proteinExistence type="predicted"/>
<dbReference type="SUPFAM" id="SSF47336">
    <property type="entry name" value="ACP-like"/>
    <property type="match status" value="1"/>
</dbReference>
<dbReference type="Gene3D" id="1.10.1200.10">
    <property type="entry name" value="ACP-like"/>
    <property type="match status" value="1"/>
</dbReference>
<dbReference type="InterPro" id="IPR009081">
    <property type="entry name" value="PP-bd_ACP"/>
</dbReference>
<sequence length="119" mass="13116">MLPRRPRSLDPRHSLRQSDRLQGTGRVAARIHMSIRDEITAYLTTVAAGRGIAATALGPDVPLMEAGVLDSLSLLDFIRHIERTWGLTIPEEEIVLENFGTIAAVTAYLEKSQPSGVRR</sequence>
<dbReference type="AlphaFoldDB" id="A0A7C2JZ69"/>
<evidence type="ECO:0000313" key="3">
    <source>
        <dbReference type="EMBL" id="HEN14523.1"/>
    </source>
</evidence>
<feature type="compositionally biased region" description="Basic and acidic residues" evidence="1">
    <location>
        <begin position="7"/>
        <end position="19"/>
    </location>
</feature>
<dbReference type="Pfam" id="PF00550">
    <property type="entry name" value="PP-binding"/>
    <property type="match status" value="1"/>
</dbReference>
<protein>
    <submittedName>
        <fullName evidence="3">Acyl carrier protein</fullName>
    </submittedName>
</protein>
<dbReference type="InterPro" id="IPR036736">
    <property type="entry name" value="ACP-like_sf"/>
</dbReference>
<gene>
    <name evidence="3" type="ORF">ENQ76_03525</name>
</gene>
<reference evidence="3" key="1">
    <citation type="journal article" date="2020" name="mSystems">
        <title>Genome- and Community-Level Interaction Insights into Carbon Utilization and Element Cycling Functions of Hydrothermarchaeota in Hydrothermal Sediment.</title>
        <authorList>
            <person name="Zhou Z."/>
            <person name="Liu Y."/>
            <person name="Xu W."/>
            <person name="Pan J."/>
            <person name="Luo Z.H."/>
            <person name="Li M."/>
        </authorList>
    </citation>
    <scope>NUCLEOTIDE SEQUENCE [LARGE SCALE GENOMIC DNA]</scope>
    <source>
        <strain evidence="3">SpSt-339</strain>
    </source>
</reference>
<organism evidence="3">
    <name type="scientific">Schlesneria paludicola</name>
    <dbReference type="NCBI Taxonomy" id="360056"/>
    <lineage>
        <taxon>Bacteria</taxon>
        <taxon>Pseudomonadati</taxon>
        <taxon>Planctomycetota</taxon>
        <taxon>Planctomycetia</taxon>
        <taxon>Planctomycetales</taxon>
        <taxon>Planctomycetaceae</taxon>
        <taxon>Schlesneria</taxon>
    </lineage>
</organism>
<dbReference type="PROSITE" id="PS50075">
    <property type="entry name" value="CARRIER"/>
    <property type="match status" value="1"/>
</dbReference>
<comment type="caution">
    <text evidence="3">The sequence shown here is derived from an EMBL/GenBank/DDBJ whole genome shotgun (WGS) entry which is preliminary data.</text>
</comment>
<evidence type="ECO:0000256" key="1">
    <source>
        <dbReference type="SAM" id="MobiDB-lite"/>
    </source>
</evidence>
<feature type="region of interest" description="Disordered" evidence="1">
    <location>
        <begin position="1"/>
        <end position="22"/>
    </location>
</feature>
<accession>A0A7C2JZ69</accession>
<feature type="domain" description="Carrier" evidence="2">
    <location>
        <begin position="33"/>
        <end position="113"/>
    </location>
</feature>